<protein>
    <submittedName>
        <fullName evidence="2 3">Uncharacterized protein</fullName>
    </submittedName>
</protein>
<organism evidence="2">
    <name type="scientific">Guillardia theta (strain CCMP2712)</name>
    <name type="common">Cryptophyte</name>
    <dbReference type="NCBI Taxonomy" id="905079"/>
    <lineage>
        <taxon>Eukaryota</taxon>
        <taxon>Cryptophyceae</taxon>
        <taxon>Pyrenomonadales</taxon>
        <taxon>Geminigeraceae</taxon>
        <taxon>Guillardia</taxon>
    </lineage>
</organism>
<feature type="coiled-coil region" evidence="1">
    <location>
        <begin position="127"/>
        <end position="175"/>
    </location>
</feature>
<proteinExistence type="predicted"/>
<dbReference type="PaxDb" id="55529-EKX51663"/>
<evidence type="ECO:0000313" key="2">
    <source>
        <dbReference type="EMBL" id="EKX51663.1"/>
    </source>
</evidence>
<evidence type="ECO:0000313" key="3">
    <source>
        <dbReference type="EnsemblProtists" id="EKX51663"/>
    </source>
</evidence>
<gene>
    <name evidence="2" type="ORF">GUITHDRAFT_102927</name>
</gene>
<evidence type="ECO:0000256" key="1">
    <source>
        <dbReference type="SAM" id="Coils"/>
    </source>
</evidence>
<dbReference type="RefSeq" id="XP_005838643.1">
    <property type="nucleotide sequence ID" value="XM_005838586.1"/>
</dbReference>
<dbReference type="Proteomes" id="UP000011087">
    <property type="component" value="Unassembled WGS sequence"/>
</dbReference>
<dbReference type="KEGG" id="gtt:GUITHDRAFT_102927"/>
<dbReference type="InterPro" id="IPR011050">
    <property type="entry name" value="Pectin_lyase_fold/virulence"/>
</dbReference>
<sequence>MYFTIKTYTNTEADLKFNTIKFEELQTVADEISSCLEKTWSENRFLKKKLDNVQDLCDKYQTRISELEERSAVLEKAVDIYQRQTARKPNALAHDLRFDRLIEDMRKSDLKESARLMELLGVSLQNNRNMRKDLDELEMKLRATEATSEKKEEKMTRMEEEMNVLRESNARLTEDVSGGDKRRKDIVNDKTRIELLLCKIKFRRQEWSRAQASWMYGMRGKVAVNPYLQCWKTFTSSCKYRSFCHRFLTKGFCRNVWRKFVGGWMAVTRWKLMGQNKVAKHRKYRMHVMKCATFQDCRINTCHMRHTRRKAINMRSRLESNIMSHTMRRWMFCHFRNSMGRLRALRARNDKLESVATSSHLRKFKLSSFLSWLSWHRRSMFIKRSILRILRSAYLQLMARATSQWRCQTGLNKGHASRVRQTSVQVSLEDSVHENITVPDDVPHITDAVRMAKFGSRILLRAGKYTWEGSLVIQGGMKIVGESNNIGVVLEGSVVTFLSDKVTINVQGGQWNFKGKVACSKCIIGGASLENFGLMKQEALLAIGKYRNSHLLTAATANFALIQSGSSRVSLHESRVDNSTFCVFLQEASSFAGQDTVLCSQGNVLKVHSFASSVSVQVREPTASYSPAETEQMLGCVLISRGGFIFQIDSSSVSTIVSLSSCSVPPVLPALYFILPSTALRPSSSCQVADDSAAARAPVGASAMEGH</sequence>
<reference evidence="4" key="2">
    <citation type="submission" date="2012-11" db="EMBL/GenBank/DDBJ databases">
        <authorList>
            <person name="Kuo A."/>
            <person name="Curtis B.A."/>
            <person name="Tanifuji G."/>
            <person name="Burki F."/>
            <person name="Gruber A."/>
            <person name="Irimia M."/>
            <person name="Maruyama S."/>
            <person name="Arias M.C."/>
            <person name="Ball S.G."/>
            <person name="Gile G.H."/>
            <person name="Hirakawa Y."/>
            <person name="Hopkins J.F."/>
            <person name="Rensing S.A."/>
            <person name="Schmutz J."/>
            <person name="Symeonidi A."/>
            <person name="Elias M."/>
            <person name="Eveleigh R.J."/>
            <person name="Herman E.K."/>
            <person name="Klute M.J."/>
            <person name="Nakayama T."/>
            <person name="Obornik M."/>
            <person name="Reyes-Prieto A."/>
            <person name="Armbrust E.V."/>
            <person name="Aves S.J."/>
            <person name="Beiko R.G."/>
            <person name="Coutinho P."/>
            <person name="Dacks J.B."/>
            <person name="Durnford D.G."/>
            <person name="Fast N.M."/>
            <person name="Green B.R."/>
            <person name="Grisdale C."/>
            <person name="Hempe F."/>
            <person name="Henrissat B."/>
            <person name="Hoppner M.P."/>
            <person name="Ishida K.-I."/>
            <person name="Kim E."/>
            <person name="Koreny L."/>
            <person name="Kroth P.G."/>
            <person name="Liu Y."/>
            <person name="Malik S.-B."/>
            <person name="Maier U.G."/>
            <person name="McRose D."/>
            <person name="Mock T."/>
            <person name="Neilson J.A."/>
            <person name="Onodera N.T."/>
            <person name="Poole A.M."/>
            <person name="Pritham E.J."/>
            <person name="Richards T.A."/>
            <person name="Rocap G."/>
            <person name="Roy S.W."/>
            <person name="Sarai C."/>
            <person name="Schaack S."/>
            <person name="Shirato S."/>
            <person name="Slamovits C.H."/>
            <person name="Spencer D.F."/>
            <person name="Suzuki S."/>
            <person name="Worden A.Z."/>
            <person name="Zauner S."/>
            <person name="Barry K."/>
            <person name="Bell C."/>
            <person name="Bharti A.K."/>
            <person name="Crow J.A."/>
            <person name="Grimwood J."/>
            <person name="Kramer R."/>
            <person name="Lindquist E."/>
            <person name="Lucas S."/>
            <person name="Salamov A."/>
            <person name="McFadden G.I."/>
            <person name="Lane C.E."/>
            <person name="Keeling P.J."/>
            <person name="Gray M.W."/>
            <person name="Grigoriev I.V."/>
            <person name="Archibald J.M."/>
        </authorList>
    </citation>
    <scope>NUCLEOTIDE SEQUENCE</scope>
    <source>
        <strain evidence="4">CCMP2712</strain>
    </source>
</reference>
<dbReference type="EnsemblProtists" id="EKX51663">
    <property type="protein sequence ID" value="EKX51663"/>
    <property type="gene ID" value="GUITHDRAFT_102927"/>
</dbReference>
<keyword evidence="1" id="KW-0175">Coiled coil</keyword>
<dbReference type="GeneID" id="17308347"/>
<dbReference type="EMBL" id="JH992975">
    <property type="protein sequence ID" value="EKX51663.1"/>
    <property type="molecule type" value="Genomic_DNA"/>
</dbReference>
<feature type="coiled-coil region" evidence="1">
    <location>
        <begin position="43"/>
        <end position="84"/>
    </location>
</feature>
<dbReference type="HOGENOM" id="CLU_390534_0_0_1"/>
<dbReference type="AlphaFoldDB" id="L1JU97"/>
<evidence type="ECO:0000313" key="4">
    <source>
        <dbReference type="Proteomes" id="UP000011087"/>
    </source>
</evidence>
<reference evidence="2 4" key="1">
    <citation type="journal article" date="2012" name="Nature">
        <title>Algal genomes reveal evolutionary mosaicism and the fate of nucleomorphs.</title>
        <authorList>
            <consortium name="DOE Joint Genome Institute"/>
            <person name="Curtis B.A."/>
            <person name="Tanifuji G."/>
            <person name="Burki F."/>
            <person name="Gruber A."/>
            <person name="Irimia M."/>
            <person name="Maruyama S."/>
            <person name="Arias M.C."/>
            <person name="Ball S.G."/>
            <person name="Gile G.H."/>
            <person name="Hirakawa Y."/>
            <person name="Hopkins J.F."/>
            <person name="Kuo A."/>
            <person name="Rensing S.A."/>
            <person name="Schmutz J."/>
            <person name="Symeonidi A."/>
            <person name="Elias M."/>
            <person name="Eveleigh R.J."/>
            <person name="Herman E.K."/>
            <person name="Klute M.J."/>
            <person name="Nakayama T."/>
            <person name="Obornik M."/>
            <person name="Reyes-Prieto A."/>
            <person name="Armbrust E.V."/>
            <person name="Aves S.J."/>
            <person name="Beiko R.G."/>
            <person name="Coutinho P."/>
            <person name="Dacks J.B."/>
            <person name="Durnford D.G."/>
            <person name="Fast N.M."/>
            <person name="Green B.R."/>
            <person name="Grisdale C.J."/>
            <person name="Hempel F."/>
            <person name="Henrissat B."/>
            <person name="Hoppner M.P."/>
            <person name="Ishida K."/>
            <person name="Kim E."/>
            <person name="Koreny L."/>
            <person name="Kroth P.G."/>
            <person name="Liu Y."/>
            <person name="Malik S.B."/>
            <person name="Maier U.G."/>
            <person name="McRose D."/>
            <person name="Mock T."/>
            <person name="Neilson J.A."/>
            <person name="Onodera N.T."/>
            <person name="Poole A.M."/>
            <person name="Pritham E.J."/>
            <person name="Richards T.A."/>
            <person name="Rocap G."/>
            <person name="Roy S.W."/>
            <person name="Sarai C."/>
            <person name="Schaack S."/>
            <person name="Shirato S."/>
            <person name="Slamovits C.H."/>
            <person name="Spencer D.F."/>
            <person name="Suzuki S."/>
            <person name="Worden A.Z."/>
            <person name="Zauner S."/>
            <person name="Barry K."/>
            <person name="Bell C."/>
            <person name="Bharti A.K."/>
            <person name="Crow J.A."/>
            <person name="Grimwood J."/>
            <person name="Kramer R."/>
            <person name="Lindquist E."/>
            <person name="Lucas S."/>
            <person name="Salamov A."/>
            <person name="McFadden G.I."/>
            <person name="Lane C.E."/>
            <person name="Keeling P.J."/>
            <person name="Gray M.W."/>
            <person name="Grigoriev I.V."/>
            <person name="Archibald J.M."/>
        </authorList>
    </citation>
    <scope>NUCLEOTIDE SEQUENCE</scope>
    <source>
        <strain evidence="2 4">CCMP2712</strain>
    </source>
</reference>
<reference evidence="3" key="3">
    <citation type="submission" date="2015-06" db="UniProtKB">
        <authorList>
            <consortium name="EnsemblProtists"/>
        </authorList>
    </citation>
    <scope>IDENTIFICATION</scope>
</reference>
<name>L1JU97_GUITC</name>
<accession>L1JU97</accession>
<keyword evidence="4" id="KW-1185">Reference proteome</keyword>
<dbReference type="SUPFAM" id="SSF51126">
    <property type="entry name" value="Pectin lyase-like"/>
    <property type="match status" value="1"/>
</dbReference>